<dbReference type="PANTHER" id="PTHR15496">
    <property type="entry name" value="GENERAL TRANSCRIPTION FACTOR 3C POLYPEPTIDE 4 FAMILY"/>
    <property type="match status" value="1"/>
</dbReference>
<dbReference type="AlphaFoldDB" id="A0A2T0FFS5"/>
<dbReference type="GO" id="GO:0004402">
    <property type="term" value="F:histone acetyltransferase activity"/>
    <property type="evidence" value="ECO:0007669"/>
    <property type="project" value="InterPro"/>
</dbReference>
<feature type="domain" description="Transcription factor IIIC 90kDa subunit N-terminal" evidence="1">
    <location>
        <begin position="20"/>
        <end position="217"/>
    </location>
</feature>
<keyword evidence="3" id="KW-1185">Reference proteome</keyword>
<dbReference type="OrthoDB" id="6021743at2759"/>
<dbReference type="InterPro" id="IPR044230">
    <property type="entry name" value="GTF3C4"/>
</dbReference>
<dbReference type="InterPro" id="IPR015943">
    <property type="entry name" value="WD40/YVTN_repeat-like_dom_sf"/>
</dbReference>
<dbReference type="GO" id="GO:0000127">
    <property type="term" value="C:transcription factor TFIIIC complex"/>
    <property type="evidence" value="ECO:0007669"/>
    <property type="project" value="InterPro"/>
</dbReference>
<protein>
    <submittedName>
        <fullName evidence="2">Transcription factor tau subunit</fullName>
    </submittedName>
</protein>
<proteinExistence type="predicted"/>
<sequence length="530" mass="57363">MRDIKVSRVDVSLGCNSLAWSADGDLAIGSVGNVTIFIPVLEATNGFHRTATVSFDQLPAGDHPTTEMSIYGSGIQTFASEIAWSPSGISKSRRCVLAVLVSTGNAYLFTNCRPAMEADWRLKVAVSELVPDKVHSIAWSPVDGDNWGRCRLALGCQSGLVHVLLVENGETRIDSQINVPGLDTITSMAWSEQGLAIADTNNAVVLVKTETSSTAEAPSVILDRSRFKVTDLAWVDGKLLVSQAGKVTVTGGWKKNEFEVGFATSVGVVGVGDSWAIFGAHGEVYTKGSAFNIGSKAVSTYGVAVHPNNQYVAVLYDSKTDKGLRYPILSSSHAKIHFYPLKTKLDLRSSTKGSPVIDWVFMDESLELKPRKLSVPKGSLDVALTVLSRSEGLDVLRYKLHFGDKDAEATIRQTLAGTVLGSFFRDQSGLPDLDRAILWSMSQFCKTKPKTTNLGTSVIEIKGDFFTESFDFADATDPDAIQSLGGRRWRRCSLTLLPVLTQNTLVSSGGDYTKLDPRYFDEGSLGKTIL</sequence>
<reference evidence="2 3" key="1">
    <citation type="submission" date="2017-04" db="EMBL/GenBank/DDBJ databases">
        <title>Genome sequencing of [Candida] sorbophila.</title>
        <authorList>
            <person name="Ahn J.O."/>
        </authorList>
    </citation>
    <scope>NUCLEOTIDE SEQUENCE [LARGE SCALE GENOMIC DNA]</scope>
    <source>
        <strain evidence="2 3">DS02</strain>
    </source>
</reference>
<dbReference type="GO" id="GO:0006384">
    <property type="term" value="P:transcription initiation at RNA polymerase III promoter"/>
    <property type="evidence" value="ECO:0007669"/>
    <property type="project" value="InterPro"/>
</dbReference>
<organism evidence="2 3">
    <name type="scientific">Wickerhamiella sorbophila</name>
    <dbReference type="NCBI Taxonomy" id="45607"/>
    <lineage>
        <taxon>Eukaryota</taxon>
        <taxon>Fungi</taxon>
        <taxon>Dikarya</taxon>
        <taxon>Ascomycota</taxon>
        <taxon>Saccharomycotina</taxon>
        <taxon>Dipodascomycetes</taxon>
        <taxon>Dipodascales</taxon>
        <taxon>Trichomonascaceae</taxon>
        <taxon>Wickerhamiella</taxon>
    </lineage>
</organism>
<accession>A0A2T0FFS5</accession>
<dbReference type="SUPFAM" id="SSF50978">
    <property type="entry name" value="WD40 repeat-like"/>
    <property type="match status" value="1"/>
</dbReference>
<dbReference type="EMBL" id="NDIQ01000001">
    <property type="protein sequence ID" value="PRT53830.1"/>
    <property type="molecule type" value="Genomic_DNA"/>
</dbReference>
<dbReference type="Proteomes" id="UP000238350">
    <property type="component" value="Unassembled WGS sequence"/>
</dbReference>
<dbReference type="PANTHER" id="PTHR15496:SF2">
    <property type="entry name" value="GENERAL TRANSCRIPTION FACTOR 3C POLYPEPTIDE 4"/>
    <property type="match status" value="1"/>
</dbReference>
<evidence type="ECO:0000313" key="3">
    <source>
        <dbReference type="Proteomes" id="UP000238350"/>
    </source>
</evidence>
<name>A0A2T0FFS5_9ASCO</name>
<dbReference type="Pfam" id="PF12657">
    <property type="entry name" value="TFIIIC_delta"/>
    <property type="match status" value="1"/>
</dbReference>
<gene>
    <name evidence="2" type="ORF">B9G98_01450</name>
</gene>
<dbReference type="RefSeq" id="XP_024663776.1">
    <property type="nucleotide sequence ID" value="XM_024808008.1"/>
</dbReference>
<evidence type="ECO:0000259" key="1">
    <source>
        <dbReference type="Pfam" id="PF12657"/>
    </source>
</evidence>
<dbReference type="InterPro" id="IPR024761">
    <property type="entry name" value="TFIIIC_delta_N"/>
</dbReference>
<evidence type="ECO:0000313" key="2">
    <source>
        <dbReference type="EMBL" id="PRT53830.1"/>
    </source>
</evidence>
<dbReference type="Gene3D" id="2.130.10.10">
    <property type="entry name" value="YVTN repeat-like/Quinoprotein amine dehydrogenase"/>
    <property type="match status" value="1"/>
</dbReference>
<comment type="caution">
    <text evidence="2">The sequence shown here is derived from an EMBL/GenBank/DDBJ whole genome shotgun (WGS) entry which is preliminary data.</text>
</comment>
<dbReference type="GeneID" id="36515199"/>
<dbReference type="STRING" id="45607.A0A2T0FFS5"/>
<dbReference type="InterPro" id="IPR036322">
    <property type="entry name" value="WD40_repeat_dom_sf"/>
</dbReference>